<dbReference type="AlphaFoldDB" id="A0A7X1F9Q8"/>
<comment type="caution">
    <text evidence="2">The sequence shown here is derived from an EMBL/GenBank/DDBJ whole genome shotgun (WGS) entry which is preliminary data.</text>
</comment>
<reference evidence="2 3" key="1">
    <citation type="submission" date="2020-08" db="EMBL/GenBank/DDBJ databases">
        <title>The genome sequence of Novosphingobium flavum 4Y4.</title>
        <authorList>
            <person name="Liu Y."/>
        </authorList>
    </citation>
    <scope>NUCLEOTIDE SEQUENCE [LARGE SCALE GENOMIC DNA]</scope>
    <source>
        <strain evidence="2 3">4Y4</strain>
    </source>
</reference>
<evidence type="ECO:0008006" key="4">
    <source>
        <dbReference type="Google" id="ProtNLM"/>
    </source>
</evidence>
<sequence>MRFSWAVVGLAALLPAAVRAEWIESSSAHFVVYANSSQSENQRFSEQLERYHSALALLTKTNVVAPSPSNRVTVYVVSSEEAVRKLHGGDNKFVAGFYLPRAGGSVAIVPKVTTSSRELEFSMTTLLHEYAHHFMQTSSSFPMPRWYSEGSAEFFSAATFPTTGGVSIGRPAMHRAAELVLPGFARDVHVTELLDPAKQVRGKRYDSFYGKSWLLFHYLTFDPARKGQLSRYNQLLTEGRSSPEAATEAFGDLAVLEKDLDAYLRKPRMLSFDLKPAFVPTGAVTLRRLSAGEAEMMPVRIRSDRGVNNEQAKLVLADARAVAARYPDDPQVQASLAEAEHDAGNDKEAIAAADKALARDPALVRAHVQKGLSLFRMADDAPDRAAGYRQARVAFAQLNRREPDHPVPLIHFYLSFVQQGQTPTDLAYTALAQASGLAPFDLGLRMMLASELVRRHRLADARTALAPIAYNPHGGSLAVAAQRVMARIDADPQWDGHDFTAISANVAGDSED</sequence>
<dbReference type="Proteomes" id="UP000520156">
    <property type="component" value="Unassembled WGS sequence"/>
</dbReference>
<organism evidence="2 3">
    <name type="scientific">Novosphingobium aerophilum</name>
    <dbReference type="NCBI Taxonomy" id="2839843"/>
    <lineage>
        <taxon>Bacteria</taxon>
        <taxon>Pseudomonadati</taxon>
        <taxon>Pseudomonadota</taxon>
        <taxon>Alphaproteobacteria</taxon>
        <taxon>Sphingomonadales</taxon>
        <taxon>Sphingomonadaceae</taxon>
        <taxon>Novosphingobium</taxon>
    </lineage>
</organism>
<feature type="signal peptide" evidence="1">
    <location>
        <begin position="1"/>
        <end position="20"/>
    </location>
</feature>
<evidence type="ECO:0000313" key="3">
    <source>
        <dbReference type="Proteomes" id="UP000520156"/>
    </source>
</evidence>
<dbReference type="SUPFAM" id="SSF48452">
    <property type="entry name" value="TPR-like"/>
    <property type="match status" value="1"/>
</dbReference>
<evidence type="ECO:0000256" key="1">
    <source>
        <dbReference type="SAM" id="SignalP"/>
    </source>
</evidence>
<feature type="chain" id="PRO_5031374098" description="DUF1570 domain-containing protein" evidence="1">
    <location>
        <begin position="21"/>
        <end position="512"/>
    </location>
</feature>
<gene>
    <name evidence="2" type="ORF">H7F49_15015</name>
</gene>
<keyword evidence="1" id="KW-0732">Signal</keyword>
<dbReference type="InterPro" id="IPR011990">
    <property type="entry name" value="TPR-like_helical_dom_sf"/>
</dbReference>
<protein>
    <recommendedName>
        <fullName evidence="4">DUF1570 domain-containing protein</fullName>
    </recommendedName>
</protein>
<evidence type="ECO:0000313" key="2">
    <source>
        <dbReference type="EMBL" id="MBC2653006.1"/>
    </source>
</evidence>
<dbReference type="EMBL" id="JACLAU010000032">
    <property type="protein sequence ID" value="MBC2653006.1"/>
    <property type="molecule type" value="Genomic_DNA"/>
</dbReference>
<dbReference type="Gene3D" id="1.25.40.10">
    <property type="entry name" value="Tetratricopeptide repeat domain"/>
    <property type="match status" value="1"/>
</dbReference>
<accession>A0A7X1F9Q8</accession>
<proteinExistence type="predicted"/>
<name>A0A7X1F9Q8_9SPHN</name>
<keyword evidence="3" id="KW-1185">Reference proteome</keyword>